<feature type="chain" id="PRO_5046283100" evidence="1">
    <location>
        <begin position="25"/>
        <end position="179"/>
    </location>
</feature>
<reference evidence="3" key="1">
    <citation type="journal article" date="2019" name="Int. J. Syst. Evol. Microbiol.">
        <title>The Global Catalogue of Microorganisms (GCM) 10K type strain sequencing project: providing services to taxonomists for standard genome sequencing and annotation.</title>
        <authorList>
            <consortium name="The Broad Institute Genomics Platform"/>
            <consortium name="The Broad Institute Genome Sequencing Center for Infectious Disease"/>
            <person name="Wu L."/>
            <person name="Ma J."/>
        </authorList>
    </citation>
    <scope>NUCLEOTIDE SEQUENCE [LARGE SCALE GENOMIC DNA]</scope>
    <source>
        <strain evidence="3">KCTC 32141</strain>
    </source>
</reference>
<protein>
    <submittedName>
        <fullName evidence="2">DUF2911 domain-containing protein</fullName>
    </submittedName>
</protein>
<comment type="caution">
    <text evidence="2">The sequence shown here is derived from an EMBL/GenBank/DDBJ whole genome shotgun (WGS) entry which is preliminary data.</text>
</comment>
<dbReference type="EMBL" id="JBHUOV010000001">
    <property type="protein sequence ID" value="MFD2823185.1"/>
    <property type="molecule type" value="Genomic_DNA"/>
</dbReference>
<keyword evidence="3" id="KW-1185">Reference proteome</keyword>
<feature type="signal peptide" evidence="1">
    <location>
        <begin position="1"/>
        <end position="24"/>
    </location>
</feature>
<keyword evidence="1" id="KW-0732">Signal</keyword>
<dbReference type="Pfam" id="PF11138">
    <property type="entry name" value="DUF2911"/>
    <property type="match status" value="1"/>
</dbReference>
<evidence type="ECO:0000313" key="3">
    <source>
        <dbReference type="Proteomes" id="UP001597533"/>
    </source>
</evidence>
<organism evidence="2 3">
    <name type="scientific">Lacinutrix iliipiscaria</name>
    <dbReference type="NCBI Taxonomy" id="1230532"/>
    <lineage>
        <taxon>Bacteria</taxon>
        <taxon>Pseudomonadati</taxon>
        <taxon>Bacteroidota</taxon>
        <taxon>Flavobacteriia</taxon>
        <taxon>Flavobacteriales</taxon>
        <taxon>Flavobacteriaceae</taxon>
        <taxon>Lacinutrix</taxon>
    </lineage>
</organism>
<name>A0ABW5WLS8_9FLAO</name>
<evidence type="ECO:0000256" key="1">
    <source>
        <dbReference type="SAM" id="SignalP"/>
    </source>
</evidence>
<sequence>MKKPTLISTLTMAFIMLLSLTVTAQEFPDLNKSPMDAASFPSHYKESNKSVKIIYSRPQLKGRSLETLAPNGKQWRTGANEAAEITFYKDTDVAGTLIKAGTYTLSTIPGETEWTFIFSSDLNVWGTYFYNEANDVARVKGNVTNSDTSLEAFSIAFDDGGTMHLGWGNTRVALPMNIK</sequence>
<dbReference type="InterPro" id="IPR021314">
    <property type="entry name" value="DUF2911"/>
</dbReference>
<evidence type="ECO:0000313" key="2">
    <source>
        <dbReference type="EMBL" id="MFD2823185.1"/>
    </source>
</evidence>
<dbReference type="RefSeq" id="WP_183486737.1">
    <property type="nucleotide sequence ID" value="NZ_JBHUOV010000001.1"/>
</dbReference>
<dbReference type="Proteomes" id="UP001597533">
    <property type="component" value="Unassembled WGS sequence"/>
</dbReference>
<proteinExistence type="predicted"/>
<accession>A0ABW5WLS8</accession>
<gene>
    <name evidence="2" type="ORF">ACFS5M_05855</name>
</gene>